<evidence type="ECO:0000313" key="2">
    <source>
        <dbReference type="EMBL" id="KAG0494079.1"/>
    </source>
</evidence>
<feature type="region of interest" description="Disordered" evidence="1">
    <location>
        <begin position="65"/>
        <end position="86"/>
    </location>
</feature>
<dbReference type="GO" id="GO:0051726">
    <property type="term" value="P:regulation of cell cycle"/>
    <property type="evidence" value="ECO:0007669"/>
    <property type="project" value="InterPro"/>
</dbReference>
<dbReference type="EMBL" id="JADCNM010000002">
    <property type="protein sequence ID" value="KAG0494079.1"/>
    <property type="molecule type" value="Genomic_DNA"/>
</dbReference>
<dbReference type="OrthoDB" id="6373236at2759"/>
<reference evidence="2 3" key="1">
    <citation type="journal article" date="2020" name="Nat. Food">
        <title>A phased Vanilla planifolia genome enables genetic improvement of flavour and production.</title>
        <authorList>
            <person name="Hasing T."/>
            <person name="Tang H."/>
            <person name="Brym M."/>
            <person name="Khazi F."/>
            <person name="Huang T."/>
            <person name="Chambers A.H."/>
        </authorList>
    </citation>
    <scope>NUCLEOTIDE SEQUENCE [LARGE SCALE GENOMIC DNA]</scope>
    <source>
        <tissue evidence="2">Leaf</tissue>
    </source>
</reference>
<dbReference type="InterPro" id="IPR044275">
    <property type="entry name" value="KRP"/>
</dbReference>
<sequence length="131" mass="14721">MREAKTGGDFTVMEVSPHTSFGVRTRAKTLALQRLQNTSPTTEDSLSYLQLRSRRLEKVLQPMDKPEACKEAVRSSPIPNPSSSASAGMGTVFGARPLSRLFVLQSPILCQWCCYRRGMMACWRKPTRDRL</sequence>
<evidence type="ECO:0000256" key="1">
    <source>
        <dbReference type="SAM" id="MobiDB-lite"/>
    </source>
</evidence>
<evidence type="ECO:0000313" key="3">
    <source>
        <dbReference type="Proteomes" id="UP000639772"/>
    </source>
</evidence>
<organism evidence="2 3">
    <name type="scientific">Vanilla planifolia</name>
    <name type="common">Vanilla</name>
    <dbReference type="NCBI Taxonomy" id="51239"/>
    <lineage>
        <taxon>Eukaryota</taxon>
        <taxon>Viridiplantae</taxon>
        <taxon>Streptophyta</taxon>
        <taxon>Embryophyta</taxon>
        <taxon>Tracheophyta</taxon>
        <taxon>Spermatophyta</taxon>
        <taxon>Magnoliopsida</taxon>
        <taxon>Liliopsida</taxon>
        <taxon>Asparagales</taxon>
        <taxon>Orchidaceae</taxon>
        <taxon>Vanilloideae</taxon>
        <taxon>Vanilleae</taxon>
        <taxon>Vanilla</taxon>
    </lineage>
</organism>
<dbReference type="Proteomes" id="UP000639772">
    <property type="component" value="Unassembled WGS sequence"/>
</dbReference>
<dbReference type="PANTHER" id="PTHR46776">
    <property type="entry name" value="CYCLIN-DEPENDENT KINASE INHIBITOR 4-RELATED"/>
    <property type="match status" value="1"/>
</dbReference>
<accession>A0A835VB02</accession>
<protein>
    <submittedName>
        <fullName evidence="2">Uncharacterized protein</fullName>
    </submittedName>
</protein>
<dbReference type="AlphaFoldDB" id="A0A835VB02"/>
<proteinExistence type="predicted"/>
<feature type="compositionally biased region" description="Low complexity" evidence="1">
    <location>
        <begin position="75"/>
        <end position="86"/>
    </location>
</feature>
<gene>
    <name evidence="2" type="ORF">HPP92_005073</name>
</gene>
<comment type="caution">
    <text evidence="2">The sequence shown here is derived from an EMBL/GenBank/DDBJ whole genome shotgun (WGS) entry which is preliminary data.</text>
</comment>
<dbReference type="GO" id="GO:0004861">
    <property type="term" value="F:cyclin-dependent protein serine/threonine kinase inhibitor activity"/>
    <property type="evidence" value="ECO:0007669"/>
    <property type="project" value="InterPro"/>
</dbReference>
<name>A0A835VB02_VANPL</name>